<feature type="compositionally biased region" description="Low complexity" evidence="1">
    <location>
        <begin position="136"/>
        <end position="149"/>
    </location>
</feature>
<feature type="region of interest" description="Disordered" evidence="1">
    <location>
        <begin position="126"/>
        <end position="162"/>
    </location>
</feature>
<keyword evidence="3" id="KW-1185">Reference proteome</keyword>
<dbReference type="InterPro" id="IPR031866">
    <property type="entry name" value="DUF4758"/>
</dbReference>
<dbReference type="PANTHER" id="PTHR39072:SF3">
    <property type="entry name" value="RE48511P"/>
    <property type="match status" value="1"/>
</dbReference>
<feature type="region of interest" description="Disordered" evidence="1">
    <location>
        <begin position="382"/>
        <end position="401"/>
    </location>
</feature>
<organism evidence="3 4">
    <name type="scientific">Limulus polyphemus</name>
    <name type="common">Atlantic horseshoe crab</name>
    <dbReference type="NCBI Taxonomy" id="6850"/>
    <lineage>
        <taxon>Eukaryota</taxon>
        <taxon>Metazoa</taxon>
        <taxon>Ecdysozoa</taxon>
        <taxon>Arthropoda</taxon>
        <taxon>Chelicerata</taxon>
        <taxon>Merostomata</taxon>
        <taxon>Xiphosura</taxon>
        <taxon>Limulidae</taxon>
        <taxon>Limulus</taxon>
    </lineage>
</organism>
<evidence type="ECO:0000256" key="1">
    <source>
        <dbReference type="SAM" id="MobiDB-lite"/>
    </source>
</evidence>
<feature type="region of interest" description="Disordered" evidence="1">
    <location>
        <begin position="256"/>
        <end position="289"/>
    </location>
</feature>
<name>A0ABM1TQ14_LIMPO</name>
<dbReference type="Pfam" id="PF15950">
    <property type="entry name" value="DUF4758"/>
    <property type="match status" value="1"/>
</dbReference>
<protein>
    <submittedName>
        <fullName evidence="4">Uncharacterized protein LOC111089546</fullName>
    </submittedName>
</protein>
<feature type="domain" description="DUF4758" evidence="2">
    <location>
        <begin position="121"/>
        <end position="212"/>
    </location>
</feature>
<evidence type="ECO:0000259" key="2">
    <source>
        <dbReference type="Pfam" id="PF15950"/>
    </source>
</evidence>
<feature type="non-terminal residue" evidence="4">
    <location>
        <position position="1"/>
    </location>
</feature>
<evidence type="ECO:0000313" key="4">
    <source>
        <dbReference type="RefSeq" id="XP_022257970.1"/>
    </source>
</evidence>
<dbReference type="GeneID" id="111089546"/>
<proteinExistence type="predicted"/>
<dbReference type="RefSeq" id="XP_022257970.1">
    <property type="nucleotide sequence ID" value="XM_022402262.1"/>
</dbReference>
<evidence type="ECO:0000313" key="3">
    <source>
        <dbReference type="Proteomes" id="UP000694941"/>
    </source>
</evidence>
<reference evidence="4" key="1">
    <citation type="submission" date="2025-08" db="UniProtKB">
        <authorList>
            <consortium name="RefSeq"/>
        </authorList>
    </citation>
    <scope>IDENTIFICATION</scope>
    <source>
        <tissue evidence="4">Muscle</tissue>
    </source>
</reference>
<sequence length="725" mass="81268">LPVFSEDATTPVYRGTLDELSVAAAEIMEVKKPRPTVTVRGFLNFRTTVDNTVIIFTPVSEYETQKPKSLRVSPLPTTSSAVISNNNENMKTENLATIQNTKLFKSPSDLHRTVKESQYQKTFNNIIPSSTTFHPSRTQSSSSRSSSKSLARDLPTVSTKTRVAPSLPHYPTGLVTILGGTLVGGGITTVYETSVIGTYIEGKYAQILQSTSRIIFAVSSTPVQKKIQPSPTPVAPQQISRKPRFQFSRRVTVSKSLKQSNHPRIGSIRQPNDGIKDSEPNTDDRFPTLLESSFKSPEFSQHQSHRPTQFLDPIHTSTLAIRERLWASRQSEKVEDTVFMRTLRRPSARFQYVPRKRNTNTVRLNRFKVRLARRPEVHKTEKTFSLEDNSETVPNEDPVDPDSVVYELTTVTSEVTLHVGRRKSVRTLTITTHVPHTLDPTELLSNDLFEFTEDEDNLLMSVSPSFTVITRTYSTTQHTWRTFLIPVFDGESTASRTVTESFIIRKTITAYRTMPPAHLLVVNASDFQFPDVIDMDSQSSVPLQTPLPGIRGLRNDNPLLSLESALSQNPLAAVYLGLQQLNQQVALMSTITKTSSYVTTETVFSTKVVSFYDGRATRFRTLSELLSTTERTLSSVFTTVQPVVNTQALPHRQQFQQLFATQPQYSTITSSYTTVTTATSTKVRVYTLIYNAFSTKYRTVTSTSFVPTNVATFTTIKVPITPLYT</sequence>
<feature type="compositionally biased region" description="Polar residues" evidence="1">
    <location>
        <begin position="126"/>
        <end position="135"/>
    </location>
</feature>
<dbReference type="PANTHER" id="PTHR39072">
    <property type="entry name" value="RE48511P"/>
    <property type="match status" value="1"/>
</dbReference>
<feature type="compositionally biased region" description="Basic and acidic residues" evidence="1">
    <location>
        <begin position="274"/>
        <end position="286"/>
    </location>
</feature>
<accession>A0ABM1TQ14</accession>
<dbReference type="Proteomes" id="UP000694941">
    <property type="component" value="Unplaced"/>
</dbReference>
<gene>
    <name evidence="4" type="primary">LOC111089546</name>
</gene>